<evidence type="ECO:0000313" key="2">
    <source>
        <dbReference type="EMBL" id="KFB38260.1"/>
    </source>
</evidence>
<feature type="region of interest" description="Disordered" evidence="1">
    <location>
        <begin position="1"/>
        <end position="21"/>
    </location>
</feature>
<evidence type="ECO:0000313" key="3">
    <source>
        <dbReference type="EnsemblMetazoa" id="ASIC005580-PA"/>
    </source>
</evidence>
<dbReference type="Proteomes" id="UP000030765">
    <property type="component" value="Unassembled WGS sequence"/>
</dbReference>
<keyword evidence="4" id="KW-1185">Reference proteome</keyword>
<evidence type="ECO:0000313" key="4">
    <source>
        <dbReference type="Proteomes" id="UP000030765"/>
    </source>
</evidence>
<proteinExistence type="predicted"/>
<gene>
    <name evidence="2" type="ORF">ZHAS_00005580</name>
</gene>
<dbReference type="EMBL" id="ATLV01013908">
    <property type="status" value="NOT_ANNOTATED_CDS"/>
    <property type="molecule type" value="Genomic_DNA"/>
</dbReference>
<organism evidence="2">
    <name type="scientific">Anopheles sinensis</name>
    <name type="common">Mosquito</name>
    <dbReference type="NCBI Taxonomy" id="74873"/>
    <lineage>
        <taxon>Eukaryota</taxon>
        <taxon>Metazoa</taxon>
        <taxon>Ecdysozoa</taxon>
        <taxon>Arthropoda</taxon>
        <taxon>Hexapoda</taxon>
        <taxon>Insecta</taxon>
        <taxon>Pterygota</taxon>
        <taxon>Neoptera</taxon>
        <taxon>Endopterygota</taxon>
        <taxon>Diptera</taxon>
        <taxon>Nematocera</taxon>
        <taxon>Culicoidea</taxon>
        <taxon>Culicidae</taxon>
        <taxon>Anophelinae</taxon>
        <taxon>Anopheles</taxon>
    </lineage>
</organism>
<accession>A0A084VJW6</accession>
<reference evidence="2 4" key="1">
    <citation type="journal article" date="2014" name="BMC Genomics">
        <title>Genome sequence of Anopheles sinensis provides insight into genetics basis of mosquito competence for malaria parasites.</title>
        <authorList>
            <person name="Zhou D."/>
            <person name="Zhang D."/>
            <person name="Ding G."/>
            <person name="Shi L."/>
            <person name="Hou Q."/>
            <person name="Ye Y."/>
            <person name="Xu Y."/>
            <person name="Zhou H."/>
            <person name="Xiong C."/>
            <person name="Li S."/>
            <person name="Yu J."/>
            <person name="Hong S."/>
            <person name="Yu X."/>
            <person name="Zou P."/>
            <person name="Chen C."/>
            <person name="Chang X."/>
            <person name="Wang W."/>
            <person name="Lv Y."/>
            <person name="Sun Y."/>
            <person name="Ma L."/>
            <person name="Shen B."/>
            <person name="Zhu C."/>
        </authorList>
    </citation>
    <scope>NUCLEOTIDE SEQUENCE [LARGE SCALE GENOMIC DNA]</scope>
</reference>
<protein>
    <submittedName>
        <fullName evidence="2 3">Uncharacterized protein</fullName>
    </submittedName>
</protein>
<name>A0A084VJW6_ANOSI</name>
<evidence type="ECO:0000256" key="1">
    <source>
        <dbReference type="SAM" id="MobiDB-lite"/>
    </source>
</evidence>
<dbReference type="EMBL" id="KE524908">
    <property type="protein sequence ID" value="KFB38260.1"/>
    <property type="molecule type" value="Genomic_DNA"/>
</dbReference>
<dbReference type="EnsemblMetazoa" id="ASIC005580-RA">
    <property type="protein sequence ID" value="ASIC005580-PA"/>
    <property type="gene ID" value="ASIC005580"/>
</dbReference>
<dbReference type="AlphaFoldDB" id="A0A084VJW6"/>
<reference evidence="3" key="2">
    <citation type="submission" date="2020-05" db="UniProtKB">
        <authorList>
            <consortium name="EnsemblMetazoa"/>
        </authorList>
    </citation>
    <scope>IDENTIFICATION</scope>
</reference>
<sequence>MESGPTGGAFNAKSRENEGAGAGRDAAYIRLIRLGRTAIEGDRAPSDSEATNRAEAVGNAVPAVSCRFRKAACFRRNNDRSSRVRSNRARVRHGAQLMMGTVRASMGRPGFVLKPVGHRVRQGLAHKLQLHNAAPVQI</sequence>
<dbReference type="VEuPathDB" id="VectorBase:ASIC005580"/>